<accession>A0ABR9ZMF5</accession>
<dbReference type="PROSITE" id="PS51257">
    <property type="entry name" value="PROKAR_LIPOPROTEIN"/>
    <property type="match status" value="1"/>
</dbReference>
<gene>
    <name evidence="1" type="ORF">ISU02_00870</name>
</gene>
<organism evidence="1 2">
    <name type="scientific">Fusibacter ferrireducens</name>
    <dbReference type="NCBI Taxonomy" id="2785058"/>
    <lineage>
        <taxon>Bacteria</taxon>
        <taxon>Bacillati</taxon>
        <taxon>Bacillota</taxon>
        <taxon>Clostridia</taxon>
        <taxon>Eubacteriales</taxon>
        <taxon>Eubacteriales Family XII. Incertae Sedis</taxon>
        <taxon>Fusibacter</taxon>
    </lineage>
</organism>
<evidence type="ECO:0000313" key="1">
    <source>
        <dbReference type="EMBL" id="MBF4691645.1"/>
    </source>
</evidence>
<name>A0ABR9ZMF5_9FIRM</name>
<dbReference type="Proteomes" id="UP000614200">
    <property type="component" value="Unassembled WGS sequence"/>
</dbReference>
<comment type="caution">
    <text evidence="1">The sequence shown here is derived from an EMBL/GenBank/DDBJ whole genome shotgun (WGS) entry which is preliminary data.</text>
</comment>
<proteinExistence type="predicted"/>
<sequence>MKMNFVKLVPILLVLILVGGCSSISDSISEQEAKQLVISKHTNDNGTPQIVSIDIKWNAYVVEWKNEENKEGGTDKVTKEGEVKMIEAYIE</sequence>
<keyword evidence="2" id="KW-1185">Reference proteome</keyword>
<reference evidence="1 2" key="1">
    <citation type="submission" date="2020-11" db="EMBL/GenBank/DDBJ databases">
        <title>Fusibacter basophilias sp. nov.</title>
        <authorList>
            <person name="Qiu D."/>
        </authorList>
    </citation>
    <scope>NUCLEOTIDE SEQUENCE [LARGE SCALE GENOMIC DNA]</scope>
    <source>
        <strain evidence="1 2">Q10-2</strain>
    </source>
</reference>
<dbReference type="RefSeq" id="WP_194699892.1">
    <property type="nucleotide sequence ID" value="NZ_JADKNH010000001.1"/>
</dbReference>
<protein>
    <submittedName>
        <fullName evidence="1">Uncharacterized protein</fullName>
    </submittedName>
</protein>
<evidence type="ECO:0000313" key="2">
    <source>
        <dbReference type="Proteomes" id="UP000614200"/>
    </source>
</evidence>
<dbReference type="EMBL" id="JADKNH010000001">
    <property type="protein sequence ID" value="MBF4691645.1"/>
    <property type="molecule type" value="Genomic_DNA"/>
</dbReference>